<reference evidence="8" key="1">
    <citation type="submission" date="2022-01" db="EMBL/GenBank/DDBJ databases">
        <authorList>
            <person name="Wang Y."/>
        </authorList>
    </citation>
    <scope>NUCLEOTIDE SEQUENCE</scope>
    <source>
        <strain evidence="8">WB101</strain>
    </source>
</reference>
<feature type="region of interest" description="Disordered" evidence="6">
    <location>
        <begin position="419"/>
        <end position="442"/>
    </location>
</feature>
<feature type="coiled-coil region" evidence="5">
    <location>
        <begin position="158"/>
        <end position="192"/>
    </location>
</feature>
<evidence type="ECO:0000256" key="2">
    <source>
        <dbReference type="ARBA" id="ARBA00009840"/>
    </source>
</evidence>
<evidence type="ECO:0000313" key="8">
    <source>
        <dbReference type="EMBL" id="MCG2588168.1"/>
    </source>
</evidence>
<evidence type="ECO:0000256" key="4">
    <source>
        <dbReference type="ARBA" id="ARBA00023172"/>
    </source>
</evidence>
<feature type="transmembrane region" description="Helical" evidence="7">
    <location>
        <begin position="6"/>
        <end position="24"/>
    </location>
</feature>
<comment type="function">
    <text evidence="1">Involved in DNA recombination.</text>
</comment>
<evidence type="ECO:0000256" key="6">
    <source>
        <dbReference type="SAM" id="MobiDB-lite"/>
    </source>
</evidence>
<keyword evidence="4" id="KW-0233">DNA recombination</keyword>
<sequence>MDIAVILSGLIFFVIGFALAYFIGKSKQSRLEERNENLAETTEQAESRLSTEMDKAEAKLSAETARANQAEKELTKLQAEFSHLEEKLSEQKGQLEELQEQFRTEFKNLANEILEEKSKKFTEQNKEKLDQILKPLGEKISEFKKQVEETHKEDLKGRSALDQHLKMLQEMNQKMSEEAKNLTKALKGDTKKQGNWGEVILQRILEKSGLRKGSEYETQQSTTMDDGRRLQPDVIVKLPDEKRLIIDSKVSLTAYEKYSSTDDLDEQTRYLKQHIQSLRGHVKNLNTKNYEQIHGFNSPDFVLLFIPIEPAFGLAMQNDPDLYNEAFEKNIIIVSPTTLLATLATIENVWKQEYQNRNAMEIAKRGGLLYDKFVGFVDNLEDVGKRIRQTSDSYESAMKQLSTGAGNLVGQAEKLRELGANASKNLPGDLTERALEEKDDRD</sequence>
<evidence type="ECO:0000256" key="3">
    <source>
        <dbReference type="ARBA" id="ARBA00023054"/>
    </source>
</evidence>
<proteinExistence type="inferred from homology"/>
<keyword evidence="7" id="KW-0812">Transmembrane</keyword>
<gene>
    <name evidence="8" type="primary">rmuC</name>
    <name evidence="8" type="ORF">L6773_06295</name>
</gene>
<comment type="caution">
    <text evidence="8">The sequence shown here is derived from an EMBL/GenBank/DDBJ whole genome shotgun (WGS) entry which is preliminary data.</text>
</comment>
<protein>
    <submittedName>
        <fullName evidence="8">DNA recombination protein RmuC</fullName>
    </submittedName>
</protein>
<feature type="compositionally biased region" description="Basic and acidic residues" evidence="6">
    <location>
        <begin position="45"/>
        <end position="55"/>
    </location>
</feature>
<feature type="compositionally biased region" description="Basic and acidic residues" evidence="6">
    <location>
        <begin position="430"/>
        <end position="442"/>
    </location>
</feature>
<accession>A0ABS9KBG2</accession>
<evidence type="ECO:0000256" key="5">
    <source>
        <dbReference type="SAM" id="Coils"/>
    </source>
</evidence>
<dbReference type="RefSeq" id="WP_237853012.1">
    <property type="nucleotide sequence ID" value="NZ_JAKLWS010000005.1"/>
</dbReference>
<organism evidence="8 9">
    <name type="scientific">Rhodohalobacter sulfatireducens</name>
    <dbReference type="NCBI Taxonomy" id="2911366"/>
    <lineage>
        <taxon>Bacteria</taxon>
        <taxon>Pseudomonadati</taxon>
        <taxon>Balneolota</taxon>
        <taxon>Balneolia</taxon>
        <taxon>Balneolales</taxon>
        <taxon>Balneolaceae</taxon>
        <taxon>Rhodohalobacter</taxon>
    </lineage>
</organism>
<dbReference type="InterPro" id="IPR003798">
    <property type="entry name" value="DNA_recombination_RmuC"/>
</dbReference>
<keyword evidence="7" id="KW-0472">Membrane</keyword>
<feature type="region of interest" description="Disordered" evidence="6">
    <location>
        <begin position="35"/>
        <end position="55"/>
    </location>
</feature>
<evidence type="ECO:0000256" key="7">
    <source>
        <dbReference type="SAM" id="Phobius"/>
    </source>
</evidence>
<name>A0ABS9KBG2_9BACT</name>
<dbReference type="PANTHER" id="PTHR30563">
    <property type="entry name" value="DNA RECOMBINATION PROTEIN RMUC"/>
    <property type="match status" value="1"/>
</dbReference>
<dbReference type="Pfam" id="PF02646">
    <property type="entry name" value="RmuC"/>
    <property type="match status" value="1"/>
</dbReference>
<reference evidence="8" key="2">
    <citation type="submission" date="2024-05" db="EMBL/GenBank/DDBJ databases">
        <title>Rhodohalobacter halophilus gen. nov., sp. nov., a moderately halophilic member of the family Balneolaceae.</title>
        <authorList>
            <person name="Xia J."/>
        </authorList>
    </citation>
    <scope>NUCLEOTIDE SEQUENCE</scope>
    <source>
        <strain evidence="8">WB101</strain>
    </source>
</reference>
<keyword evidence="7" id="KW-1133">Transmembrane helix</keyword>
<keyword evidence="3 5" id="KW-0175">Coiled coil</keyword>
<keyword evidence="9" id="KW-1185">Reference proteome</keyword>
<evidence type="ECO:0000313" key="9">
    <source>
        <dbReference type="Proteomes" id="UP001165366"/>
    </source>
</evidence>
<dbReference type="PANTHER" id="PTHR30563:SF0">
    <property type="entry name" value="DNA RECOMBINATION PROTEIN RMUC"/>
    <property type="match status" value="1"/>
</dbReference>
<evidence type="ECO:0000256" key="1">
    <source>
        <dbReference type="ARBA" id="ARBA00003416"/>
    </source>
</evidence>
<dbReference type="EMBL" id="JAKLWS010000005">
    <property type="protein sequence ID" value="MCG2588168.1"/>
    <property type="molecule type" value="Genomic_DNA"/>
</dbReference>
<comment type="similarity">
    <text evidence="2">Belongs to the RmuC family.</text>
</comment>
<dbReference type="Proteomes" id="UP001165366">
    <property type="component" value="Unassembled WGS sequence"/>
</dbReference>